<dbReference type="Gene3D" id="6.10.140.1990">
    <property type="match status" value="1"/>
</dbReference>
<dbReference type="Pfam" id="PF25917">
    <property type="entry name" value="BSH_RND"/>
    <property type="match status" value="1"/>
</dbReference>
<evidence type="ECO:0000259" key="5">
    <source>
        <dbReference type="Pfam" id="PF25917"/>
    </source>
</evidence>
<dbReference type="GO" id="GO:0015562">
    <property type="term" value="F:efflux transmembrane transporter activity"/>
    <property type="evidence" value="ECO:0007669"/>
    <property type="project" value="TreeGrafter"/>
</dbReference>
<evidence type="ECO:0000313" key="8">
    <source>
        <dbReference type="Proteomes" id="UP000317977"/>
    </source>
</evidence>
<name>A0A5C6ET07_9BACT</name>
<dbReference type="InterPro" id="IPR006143">
    <property type="entry name" value="RND_pump_MFP"/>
</dbReference>
<evidence type="ECO:0000256" key="3">
    <source>
        <dbReference type="SAM" id="Coils"/>
    </source>
</evidence>
<keyword evidence="8" id="KW-1185">Reference proteome</keyword>
<feature type="domain" description="CusB-like beta-barrel" evidence="6">
    <location>
        <begin position="253"/>
        <end position="329"/>
    </location>
</feature>
<dbReference type="Pfam" id="PF25954">
    <property type="entry name" value="Beta-barrel_RND_2"/>
    <property type="match status" value="1"/>
</dbReference>
<dbReference type="NCBIfam" id="TIGR01730">
    <property type="entry name" value="RND_mfp"/>
    <property type="match status" value="1"/>
</dbReference>
<dbReference type="SUPFAM" id="SSF111369">
    <property type="entry name" value="HlyD-like secretion proteins"/>
    <property type="match status" value="1"/>
</dbReference>
<accession>A0A5C6ET07</accession>
<dbReference type="OrthoDB" id="9809068at2"/>
<gene>
    <name evidence="7" type="primary">macA_3</name>
    <name evidence="7" type="ORF">Poly59_34000</name>
</gene>
<dbReference type="EMBL" id="SJPX01000003">
    <property type="protein sequence ID" value="TWU51805.1"/>
    <property type="molecule type" value="Genomic_DNA"/>
</dbReference>
<keyword evidence="4" id="KW-0472">Membrane</keyword>
<feature type="transmembrane region" description="Helical" evidence="4">
    <location>
        <begin position="27"/>
        <end position="45"/>
    </location>
</feature>
<evidence type="ECO:0000256" key="2">
    <source>
        <dbReference type="ARBA" id="ARBA00023054"/>
    </source>
</evidence>
<dbReference type="PANTHER" id="PTHR30469">
    <property type="entry name" value="MULTIDRUG RESISTANCE PROTEIN MDTA"/>
    <property type="match status" value="1"/>
</dbReference>
<organism evidence="7 8">
    <name type="scientific">Rubripirellula reticaptiva</name>
    <dbReference type="NCBI Taxonomy" id="2528013"/>
    <lineage>
        <taxon>Bacteria</taxon>
        <taxon>Pseudomonadati</taxon>
        <taxon>Planctomycetota</taxon>
        <taxon>Planctomycetia</taxon>
        <taxon>Pirellulales</taxon>
        <taxon>Pirellulaceae</taxon>
        <taxon>Rubripirellula</taxon>
    </lineage>
</organism>
<dbReference type="GO" id="GO:1990961">
    <property type="term" value="P:xenobiotic detoxification by transmembrane export across the plasma membrane"/>
    <property type="evidence" value="ECO:0007669"/>
    <property type="project" value="InterPro"/>
</dbReference>
<dbReference type="GO" id="GO:0019898">
    <property type="term" value="C:extrinsic component of membrane"/>
    <property type="evidence" value="ECO:0007669"/>
    <property type="project" value="InterPro"/>
</dbReference>
<dbReference type="InterPro" id="IPR058792">
    <property type="entry name" value="Beta-barrel_RND_2"/>
</dbReference>
<keyword evidence="2 3" id="KW-0175">Coiled coil</keyword>
<feature type="coiled-coil region" evidence="3">
    <location>
        <begin position="125"/>
        <end position="152"/>
    </location>
</feature>
<protein>
    <submittedName>
        <fullName evidence="7">Macrolide export protein MacA</fullName>
    </submittedName>
</protein>
<dbReference type="InterPro" id="IPR030190">
    <property type="entry name" value="MacA_alpha-hairpin_sf"/>
</dbReference>
<evidence type="ECO:0000256" key="1">
    <source>
        <dbReference type="ARBA" id="ARBA00009477"/>
    </source>
</evidence>
<dbReference type="PANTHER" id="PTHR30469:SF33">
    <property type="entry name" value="SLR1207 PROTEIN"/>
    <property type="match status" value="1"/>
</dbReference>
<proteinExistence type="inferred from homology"/>
<evidence type="ECO:0000313" key="7">
    <source>
        <dbReference type="EMBL" id="TWU51805.1"/>
    </source>
</evidence>
<comment type="caution">
    <text evidence="7">The sequence shown here is derived from an EMBL/GenBank/DDBJ whole genome shotgun (WGS) entry which is preliminary data.</text>
</comment>
<dbReference type="GO" id="GO:0030313">
    <property type="term" value="C:cell envelope"/>
    <property type="evidence" value="ECO:0007669"/>
    <property type="project" value="UniProtKB-SubCell"/>
</dbReference>
<dbReference type="InterPro" id="IPR058625">
    <property type="entry name" value="MdtA-like_BSH"/>
</dbReference>
<reference evidence="7 8" key="1">
    <citation type="submission" date="2019-02" db="EMBL/GenBank/DDBJ databases">
        <title>Deep-cultivation of Planctomycetes and their phenomic and genomic characterization uncovers novel biology.</title>
        <authorList>
            <person name="Wiegand S."/>
            <person name="Jogler M."/>
            <person name="Boedeker C."/>
            <person name="Pinto D."/>
            <person name="Vollmers J."/>
            <person name="Rivas-Marin E."/>
            <person name="Kohn T."/>
            <person name="Peeters S.H."/>
            <person name="Heuer A."/>
            <person name="Rast P."/>
            <person name="Oberbeckmann S."/>
            <person name="Bunk B."/>
            <person name="Jeske O."/>
            <person name="Meyerdierks A."/>
            <person name="Storesund J.E."/>
            <person name="Kallscheuer N."/>
            <person name="Luecker S."/>
            <person name="Lage O.M."/>
            <person name="Pohl T."/>
            <person name="Merkel B.J."/>
            <person name="Hornburger P."/>
            <person name="Mueller R.-W."/>
            <person name="Bruemmer F."/>
            <person name="Labrenz M."/>
            <person name="Spormann A.M."/>
            <person name="Op Den Camp H."/>
            <person name="Overmann J."/>
            <person name="Amann R."/>
            <person name="Jetten M.S.M."/>
            <person name="Mascher T."/>
            <person name="Medema M.H."/>
            <person name="Devos D.P."/>
            <person name="Kaster A.-K."/>
            <person name="Ovreas L."/>
            <person name="Rohde M."/>
            <person name="Galperin M.Y."/>
            <person name="Jogler C."/>
        </authorList>
    </citation>
    <scope>NUCLEOTIDE SEQUENCE [LARGE SCALE GENOMIC DNA]</scope>
    <source>
        <strain evidence="7 8">Poly59</strain>
    </source>
</reference>
<keyword evidence="4" id="KW-1133">Transmembrane helix</keyword>
<dbReference type="Gene3D" id="2.40.30.170">
    <property type="match status" value="1"/>
</dbReference>
<dbReference type="AlphaFoldDB" id="A0A5C6ET07"/>
<dbReference type="GO" id="GO:1990281">
    <property type="term" value="C:efflux pump complex"/>
    <property type="evidence" value="ECO:0007669"/>
    <property type="project" value="TreeGrafter"/>
</dbReference>
<feature type="domain" description="Multidrug resistance protein MdtA-like barrel-sandwich hybrid" evidence="5">
    <location>
        <begin position="86"/>
        <end position="238"/>
    </location>
</feature>
<sequence>MMEHDEADLWFRVIRYRSCLRLGMNRFIKLLIAVGLIGAAGAVGYQPGMKYLAKRNKISWETVKMESGDITRYVESTGTIQPVLSVSIGSFVSGPIVELNVDFNDEVKTGDVLARVDPRLFKANVDRDEATLATREADLERVEAQLQQSLNNYMRGNRLRESNEDFMSDREMDALTFEVKSLQAQRKLAKATILQSKASLETSRANLQYCQVTSPVDGVVINRLINPGQTLAAQFQTPELFVVAPDLREKVHVFASVDEADIGLIQKAKAEGRPVTFSVDAHPDEVFNGEIEQIRVSSVANQNVVTYPVVIAASNAELKLLPGMTASIFFEVDSTEDVQKIPNAALRFIPDDAKLVRKEDQHLIDGSTWKSKPQTDADEDDKLTATEKAAAAKKKNQRHVWMVEGELLKAVEITTGLIDYKFTELAAGELADGAALVVGKKE</sequence>
<evidence type="ECO:0000256" key="4">
    <source>
        <dbReference type="SAM" id="Phobius"/>
    </source>
</evidence>
<comment type="similarity">
    <text evidence="1">Belongs to the membrane fusion protein (MFP) (TC 8.A.1) family.</text>
</comment>
<dbReference type="Proteomes" id="UP000317977">
    <property type="component" value="Unassembled WGS sequence"/>
</dbReference>
<evidence type="ECO:0000259" key="6">
    <source>
        <dbReference type="Pfam" id="PF25954"/>
    </source>
</evidence>
<dbReference type="Gene3D" id="2.40.50.100">
    <property type="match status" value="1"/>
</dbReference>
<dbReference type="GO" id="GO:1990195">
    <property type="term" value="C:macrolide transmembrane transporter complex"/>
    <property type="evidence" value="ECO:0007669"/>
    <property type="project" value="InterPro"/>
</dbReference>
<keyword evidence="4" id="KW-0812">Transmembrane</keyword>